<proteinExistence type="predicted"/>
<accession>A0A4R5L848</accession>
<evidence type="ECO:0000313" key="2">
    <source>
        <dbReference type="Proteomes" id="UP000295606"/>
    </source>
</evidence>
<dbReference type="OrthoDB" id="199095at2"/>
<dbReference type="AlphaFoldDB" id="A0A4R5L848"/>
<reference evidence="1 2" key="1">
    <citation type="submission" date="2019-03" db="EMBL/GenBank/DDBJ databases">
        <title>Paraburkholderia sp. isolated from native Mimosa gymnas in Guartela State Park, Brazil.</title>
        <authorList>
            <person name="Paulitsch F."/>
            <person name="Hungria M."/>
            <person name="Delamuta J.R.M."/>
            <person name="Ribeiro R.A."/>
            <person name="Dall'Agnol R."/>
            <person name="Silva J.S.B."/>
        </authorList>
    </citation>
    <scope>NUCLEOTIDE SEQUENCE [LARGE SCALE GENOMIC DNA]</scope>
    <source>
        <strain evidence="1 2">CNPSo 3008</strain>
    </source>
</reference>
<dbReference type="EMBL" id="SMOD01000023">
    <property type="protein sequence ID" value="TDG05108.1"/>
    <property type="molecule type" value="Genomic_DNA"/>
</dbReference>
<dbReference type="Proteomes" id="UP000295606">
    <property type="component" value="Unassembled WGS sequence"/>
</dbReference>
<protein>
    <submittedName>
        <fullName evidence="1">Uncharacterized protein</fullName>
    </submittedName>
</protein>
<sequence>MRAASTELTRICLIGGDWEGHRVESSLHRFTGTADYAEDFDEFDAVVSDFINFSPYIHYDPETKNIVKVTTDLALCAVGGDGLMYEIVGLDVVKMRMPEDDTLYEWYLAYAGIHPRSPDGGSAEGNRV</sequence>
<evidence type="ECO:0000313" key="1">
    <source>
        <dbReference type="EMBL" id="TDG05108.1"/>
    </source>
</evidence>
<organism evidence="1 2">
    <name type="scientific">Paraburkholderia guartelaensis</name>
    <dbReference type="NCBI Taxonomy" id="2546446"/>
    <lineage>
        <taxon>Bacteria</taxon>
        <taxon>Pseudomonadati</taxon>
        <taxon>Pseudomonadota</taxon>
        <taxon>Betaproteobacteria</taxon>
        <taxon>Burkholderiales</taxon>
        <taxon>Burkholderiaceae</taxon>
        <taxon>Paraburkholderia</taxon>
    </lineage>
</organism>
<dbReference type="RefSeq" id="WP_133185874.1">
    <property type="nucleotide sequence ID" value="NZ_SMOD01000023.1"/>
</dbReference>
<gene>
    <name evidence="1" type="ORF">E1N52_27115</name>
</gene>
<name>A0A4R5L848_9BURK</name>
<comment type="caution">
    <text evidence="1">The sequence shown here is derived from an EMBL/GenBank/DDBJ whole genome shotgun (WGS) entry which is preliminary data.</text>
</comment>